<gene>
    <name evidence="1" type="ORF">MSZNOR_4898</name>
</gene>
<organism evidence="1 2">
    <name type="scientific">Methylocaldum szegediense</name>
    <dbReference type="NCBI Taxonomy" id="73780"/>
    <lineage>
        <taxon>Bacteria</taxon>
        <taxon>Pseudomonadati</taxon>
        <taxon>Pseudomonadota</taxon>
        <taxon>Gammaproteobacteria</taxon>
        <taxon>Methylococcales</taxon>
        <taxon>Methylococcaceae</taxon>
        <taxon>Methylocaldum</taxon>
    </lineage>
</organism>
<proteinExistence type="predicted"/>
<name>A0ABM9I9A3_9GAMM</name>
<protein>
    <submittedName>
        <fullName evidence="1">Uncharacterized protein</fullName>
    </submittedName>
</protein>
<evidence type="ECO:0000313" key="1">
    <source>
        <dbReference type="EMBL" id="CAI8971605.1"/>
    </source>
</evidence>
<accession>A0ABM9I9A3</accession>
<evidence type="ECO:0000313" key="2">
    <source>
        <dbReference type="Proteomes" id="UP001162030"/>
    </source>
</evidence>
<dbReference type="EMBL" id="OX458333">
    <property type="protein sequence ID" value="CAI8971605.1"/>
    <property type="molecule type" value="Genomic_DNA"/>
</dbReference>
<reference evidence="1 2" key="1">
    <citation type="submission" date="2023-03" db="EMBL/GenBank/DDBJ databases">
        <authorList>
            <person name="Pearce D."/>
        </authorList>
    </citation>
    <scope>NUCLEOTIDE SEQUENCE [LARGE SCALE GENOMIC DNA]</scope>
    <source>
        <strain evidence="1">Msz</strain>
    </source>
</reference>
<sequence>MDGAFLWIVCLTEFELFQLVRFELVEGSAGSAGFQPTVYSISLDAQMESRGNGLDSFARFCHSSFLGIPIRLVT</sequence>
<dbReference type="Proteomes" id="UP001162030">
    <property type="component" value="Chromosome"/>
</dbReference>
<keyword evidence="2" id="KW-1185">Reference proteome</keyword>